<dbReference type="PROSITE" id="PS51420">
    <property type="entry name" value="RHO"/>
    <property type="match status" value="1"/>
</dbReference>
<dbReference type="Pfam" id="PF00071">
    <property type="entry name" value="Ras"/>
    <property type="match status" value="1"/>
</dbReference>
<dbReference type="Proteomes" id="UP001642409">
    <property type="component" value="Unassembled WGS sequence"/>
</dbReference>
<sequence>MSLHKIVVVGDDSVGKTSLLYALNGADFPDNPHLIFDNISKQIIVNSNKLEILFWDSVGHEDYDRLRPLLYPDSSLVLICYALNNHNSLTNVIIKWLPEIRIHIPDTPVILVGTKQDMETNSFDISQEQLVNIFQMRIQTIKVSALMKFNIKQLIQLIGITILKDKKPKGCI</sequence>
<dbReference type="AlphaFoldDB" id="A0AA86UXJ0"/>
<accession>A0AA86UXJ0</accession>
<keyword evidence="2" id="KW-0342">GTP-binding</keyword>
<dbReference type="EMBL" id="CATOUU010001170">
    <property type="protein sequence ID" value="CAI9975880.1"/>
    <property type="molecule type" value="Genomic_DNA"/>
</dbReference>
<dbReference type="EMBL" id="CAXDID020000054">
    <property type="protein sequence ID" value="CAL6006768.1"/>
    <property type="molecule type" value="Genomic_DNA"/>
</dbReference>
<comment type="caution">
    <text evidence="3">The sequence shown here is derived from an EMBL/GenBank/DDBJ whole genome shotgun (WGS) entry which is preliminary data.</text>
</comment>
<evidence type="ECO:0000313" key="3">
    <source>
        <dbReference type="EMBL" id="CAI9975880.1"/>
    </source>
</evidence>
<proteinExistence type="predicted"/>
<reference evidence="3" key="1">
    <citation type="submission" date="2023-06" db="EMBL/GenBank/DDBJ databases">
        <authorList>
            <person name="Kurt Z."/>
        </authorList>
    </citation>
    <scope>NUCLEOTIDE SEQUENCE</scope>
</reference>
<evidence type="ECO:0000256" key="2">
    <source>
        <dbReference type="ARBA" id="ARBA00023134"/>
    </source>
</evidence>
<dbReference type="SMART" id="SM00173">
    <property type="entry name" value="RAS"/>
    <property type="match status" value="1"/>
</dbReference>
<name>A0AA86UXJ0_9EUKA</name>
<dbReference type="NCBIfam" id="TIGR00231">
    <property type="entry name" value="small_GTP"/>
    <property type="match status" value="1"/>
</dbReference>
<dbReference type="InterPro" id="IPR005225">
    <property type="entry name" value="Small_GTP-bd"/>
</dbReference>
<dbReference type="InterPro" id="IPR003578">
    <property type="entry name" value="Small_GTPase_Rho"/>
</dbReference>
<dbReference type="GO" id="GO:0005525">
    <property type="term" value="F:GTP binding"/>
    <property type="evidence" value="ECO:0007669"/>
    <property type="project" value="UniProtKB-KW"/>
</dbReference>
<dbReference type="InterPro" id="IPR001806">
    <property type="entry name" value="Small_GTPase"/>
</dbReference>
<dbReference type="CDD" id="cd00157">
    <property type="entry name" value="Rho"/>
    <property type="match status" value="1"/>
</dbReference>
<evidence type="ECO:0000313" key="5">
    <source>
        <dbReference type="Proteomes" id="UP001642409"/>
    </source>
</evidence>
<dbReference type="PRINTS" id="PR00449">
    <property type="entry name" value="RASTRNSFRMNG"/>
</dbReference>
<dbReference type="PANTHER" id="PTHR24072">
    <property type="entry name" value="RHO FAMILY GTPASE"/>
    <property type="match status" value="1"/>
</dbReference>
<protein>
    <submittedName>
        <fullName evidence="3">Rac/Rho-like protein</fullName>
    </submittedName>
    <submittedName>
        <fullName evidence="4">Rac/Rho-like_protein</fullName>
    </submittedName>
</protein>
<organism evidence="3">
    <name type="scientific">Hexamita inflata</name>
    <dbReference type="NCBI Taxonomy" id="28002"/>
    <lineage>
        <taxon>Eukaryota</taxon>
        <taxon>Metamonada</taxon>
        <taxon>Diplomonadida</taxon>
        <taxon>Hexamitidae</taxon>
        <taxon>Hexamitinae</taxon>
        <taxon>Hexamita</taxon>
    </lineage>
</organism>
<dbReference type="SMART" id="SM00175">
    <property type="entry name" value="RAB"/>
    <property type="match status" value="1"/>
</dbReference>
<gene>
    <name evidence="4" type="ORF">HINF_LOCUS20319</name>
    <name evidence="3" type="ORF">HINF_LOCUS63525</name>
</gene>
<dbReference type="InterPro" id="IPR027417">
    <property type="entry name" value="P-loop_NTPase"/>
</dbReference>
<reference evidence="4 5" key="2">
    <citation type="submission" date="2024-07" db="EMBL/GenBank/DDBJ databases">
        <authorList>
            <person name="Akdeniz Z."/>
        </authorList>
    </citation>
    <scope>NUCLEOTIDE SEQUENCE [LARGE SCALE GENOMIC DNA]</scope>
</reference>
<dbReference type="SUPFAM" id="SSF52540">
    <property type="entry name" value="P-loop containing nucleoside triphosphate hydrolases"/>
    <property type="match status" value="1"/>
</dbReference>
<dbReference type="SMART" id="SM00174">
    <property type="entry name" value="RHO"/>
    <property type="match status" value="1"/>
</dbReference>
<keyword evidence="5" id="KW-1185">Reference proteome</keyword>
<keyword evidence="1" id="KW-0547">Nucleotide-binding</keyword>
<evidence type="ECO:0000256" key="1">
    <source>
        <dbReference type="ARBA" id="ARBA00022741"/>
    </source>
</evidence>
<dbReference type="GO" id="GO:0003924">
    <property type="term" value="F:GTPase activity"/>
    <property type="evidence" value="ECO:0007669"/>
    <property type="project" value="InterPro"/>
</dbReference>
<dbReference type="GO" id="GO:0007264">
    <property type="term" value="P:small GTPase-mediated signal transduction"/>
    <property type="evidence" value="ECO:0007669"/>
    <property type="project" value="InterPro"/>
</dbReference>
<dbReference type="PROSITE" id="PS51419">
    <property type="entry name" value="RAB"/>
    <property type="match status" value="1"/>
</dbReference>
<evidence type="ECO:0000313" key="4">
    <source>
        <dbReference type="EMBL" id="CAL6006768.1"/>
    </source>
</evidence>
<dbReference type="Gene3D" id="3.40.50.300">
    <property type="entry name" value="P-loop containing nucleotide triphosphate hydrolases"/>
    <property type="match status" value="1"/>
</dbReference>